<keyword evidence="2 4" id="KW-0418">Kinase</keyword>
<keyword evidence="5" id="KW-1185">Reference proteome</keyword>
<dbReference type="AlphaFoldDB" id="A0A4R6M3N6"/>
<dbReference type="Proteomes" id="UP000294656">
    <property type="component" value="Unassembled WGS sequence"/>
</dbReference>
<dbReference type="InterPro" id="IPR011611">
    <property type="entry name" value="PfkB_dom"/>
</dbReference>
<dbReference type="PROSITE" id="PS00583">
    <property type="entry name" value="PFKB_KINASES_1"/>
    <property type="match status" value="1"/>
</dbReference>
<dbReference type="CDD" id="cd01941">
    <property type="entry name" value="YeiC_kinase_like"/>
    <property type="match status" value="1"/>
</dbReference>
<protein>
    <submittedName>
        <fullName evidence="4">Pseudouridine kinase</fullName>
    </submittedName>
</protein>
<dbReference type="PANTHER" id="PTHR10584">
    <property type="entry name" value="SUGAR KINASE"/>
    <property type="match status" value="1"/>
</dbReference>
<dbReference type="InterPro" id="IPR029056">
    <property type="entry name" value="Ribokinase-like"/>
</dbReference>
<dbReference type="SUPFAM" id="SSF46785">
    <property type="entry name" value="Winged helix' DNA-binding domain"/>
    <property type="match status" value="1"/>
</dbReference>
<dbReference type="Pfam" id="PF00294">
    <property type="entry name" value="PfkB"/>
    <property type="match status" value="1"/>
</dbReference>
<proteinExistence type="predicted"/>
<dbReference type="SUPFAM" id="SSF53613">
    <property type="entry name" value="Ribokinase-like"/>
    <property type="match status" value="1"/>
</dbReference>
<dbReference type="GO" id="GO:0016301">
    <property type="term" value="F:kinase activity"/>
    <property type="evidence" value="ECO:0007669"/>
    <property type="project" value="UniProtKB-KW"/>
</dbReference>
<dbReference type="Pfam" id="PF13412">
    <property type="entry name" value="HTH_24"/>
    <property type="match status" value="1"/>
</dbReference>
<dbReference type="Gene3D" id="1.10.10.10">
    <property type="entry name" value="Winged helix-like DNA-binding domain superfamily/Winged helix DNA-binding domain"/>
    <property type="match status" value="1"/>
</dbReference>
<dbReference type="EMBL" id="SNXC01000015">
    <property type="protein sequence ID" value="TDO95863.1"/>
    <property type="molecule type" value="Genomic_DNA"/>
</dbReference>
<evidence type="ECO:0000313" key="4">
    <source>
        <dbReference type="EMBL" id="TDO95863.1"/>
    </source>
</evidence>
<evidence type="ECO:0000256" key="2">
    <source>
        <dbReference type="ARBA" id="ARBA00022777"/>
    </source>
</evidence>
<reference evidence="4 5" key="1">
    <citation type="submission" date="2019-03" db="EMBL/GenBank/DDBJ databases">
        <title>Genomic Encyclopedia of Type Strains, Phase III (KMG-III): the genomes of soil and plant-associated and newly described type strains.</title>
        <authorList>
            <person name="Whitman W."/>
        </authorList>
    </citation>
    <scope>NUCLEOTIDE SEQUENCE [LARGE SCALE GENOMIC DNA]</scope>
    <source>
        <strain evidence="4 5">CECT 7378</strain>
    </source>
</reference>
<dbReference type="InterPro" id="IPR036388">
    <property type="entry name" value="WH-like_DNA-bd_sf"/>
</dbReference>
<sequence>MDREVRNMTELEAKVLEAIRQTPLASQQTLADRIGMSRESLAGHIMRLTRRGYILGKGYVLASHHPFVVIGGVNVDIHGRPYNALKPSDSNPGNIYQSPGGVGRNIAENLARLGENVHLIALIGEDKNGEWINVCTQNSGVKTQDLLRHESLPTSTYLAINNESGELNTAIADMRIVDHLTPERLQTKIPLLQSAGTIIVDANLCQETIQWLSTLNVKADWCADAVSATKAKKLRPLLAKLSVLKVNQEEARMLLDSKEVEPNALAQQLLKKGVQQVLLSLGNEGVLYMSQDTCLKQACYPCTPTSDSGAGDALISGFLHAQEQGYALKESLKFAAGCAALTLECPNANHPNLTNEHVNQWIESL</sequence>
<evidence type="ECO:0000256" key="1">
    <source>
        <dbReference type="ARBA" id="ARBA00022679"/>
    </source>
</evidence>
<feature type="domain" description="Carbohydrate kinase PfkB" evidence="3">
    <location>
        <begin position="68"/>
        <end position="353"/>
    </location>
</feature>
<dbReference type="PANTHER" id="PTHR10584:SF166">
    <property type="entry name" value="RIBOKINASE"/>
    <property type="match status" value="1"/>
</dbReference>
<dbReference type="Gene3D" id="3.40.1190.20">
    <property type="match status" value="1"/>
</dbReference>
<evidence type="ECO:0000313" key="5">
    <source>
        <dbReference type="Proteomes" id="UP000294656"/>
    </source>
</evidence>
<dbReference type="InterPro" id="IPR036390">
    <property type="entry name" value="WH_DNA-bd_sf"/>
</dbReference>
<dbReference type="InterPro" id="IPR002173">
    <property type="entry name" value="Carboh/pur_kinase_PfkB_CS"/>
</dbReference>
<organism evidence="4 5">
    <name type="scientific">Marinomonas balearica</name>
    <dbReference type="NCBI Taxonomy" id="491947"/>
    <lineage>
        <taxon>Bacteria</taxon>
        <taxon>Pseudomonadati</taxon>
        <taxon>Pseudomonadota</taxon>
        <taxon>Gammaproteobacteria</taxon>
        <taxon>Oceanospirillales</taxon>
        <taxon>Oceanospirillaceae</taxon>
        <taxon>Marinomonas</taxon>
    </lineage>
</organism>
<evidence type="ECO:0000259" key="3">
    <source>
        <dbReference type="Pfam" id="PF00294"/>
    </source>
</evidence>
<comment type="caution">
    <text evidence="4">The sequence shown here is derived from an EMBL/GenBank/DDBJ whole genome shotgun (WGS) entry which is preliminary data.</text>
</comment>
<keyword evidence="1" id="KW-0808">Transferase</keyword>
<gene>
    <name evidence="4" type="ORF">DFP79_3221</name>
</gene>
<name>A0A4R6M3N6_9GAMM</name>
<accession>A0A4R6M3N6</accession>